<evidence type="ECO:0000256" key="4">
    <source>
        <dbReference type="ARBA" id="ARBA00022622"/>
    </source>
</evidence>
<evidence type="ECO:0000256" key="8">
    <source>
        <dbReference type="ARBA" id="ARBA00023288"/>
    </source>
</evidence>
<evidence type="ECO:0000256" key="3">
    <source>
        <dbReference type="ARBA" id="ARBA00022475"/>
    </source>
</evidence>
<evidence type="ECO:0000256" key="1">
    <source>
        <dbReference type="ARBA" id="ARBA00004609"/>
    </source>
</evidence>
<comment type="similarity">
    <text evidence="2">Belongs to the neuritin family.</text>
</comment>
<dbReference type="Ensembl" id="ENSPMRT00000013536.1">
    <property type="protein sequence ID" value="ENSPMRP00000012674.1"/>
    <property type="gene ID" value="ENSPMRG00000008473.1"/>
</dbReference>
<reference evidence="10 11" key="1">
    <citation type="journal article" date="2019" name="Proc. Natl. Acad. Sci. U.S.A.">
        <title>Regulatory changes in pterin and carotenoid genes underlie balanced color polymorphisms in the wall lizard.</title>
        <authorList>
            <person name="Andrade P."/>
            <person name="Pinho C."/>
            <person name="Perez I de Lanuza G."/>
            <person name="Afonso S."/>
            <person name="Brejcha J."/>
            <person name="Rubin C.J."/>
            <person name="Wallerman O."/>
            <person name="Pereira P."/>
            <person name="Sabatino S.J."/>
            <person name="Bellati A."/>
            <person name="Pellitteri-Rosa D."/>
            <person name="Bosakova Z."/>
            <person name="Bunikis I."/>
            <person name="Carretero M.A."/>
            <person name="Feiner N."/>
            <person name="Marsik P."/>
            <person name="Pauperio F."/>
            <person name="Salvi D."/>
            <person name="Soler L."/>
            <person name="While G.M."/>
            <person name="Uller T."/>
            <person name="Font E."/>
            <person name="Andersson L."/>
            <person name="Carneiro M."/>
        </authorList>
    </citation>
    <scope>NUCLEOTIDE SEQUENCE</scope>
</reference>
<evidence type="ECO:0000256" key="9">
    <source>
        <dbReference type="SAM" id="SignalP"/>
    </source>
</evidence>
<sequence>MGQRMGTALLLVALGYLLRSLTAEAQCENIYQDLSDCILKLGENMAIYEEEEEEEDERDQMQGLYAVCGYWEEFHTCAVAALWECQREAATIWEMLKKESRKIKFQGSLFDLCASSNSQNFSSLQIPSLSLLSITLMVTWLNL</sequence>
<keyword evidence="6" id="KW-0472">Membrane</keyword>
<dbReference type="PANTHER" id="PTHR15902">
    <property type="entry name" value="NEURITIN-RELATED"/>
    <property type="match status" value="1"/>
</dbReference>
<dbReference type="RefSeq" id="XP_028590871.1">
    <property type="nucleotide sequence ID" value="XM_028735038.1"/>
</dbReference>
<feature type="chain" id="PRO_5025354228" evidence="9">
    <location>
        <begin position="26"/>
        <end position="143"/>
    </location>
</feature>
<dbReference type="AlphaFoldDB" id="A0A670IM73"/>
<dbReference type="GeneID" id="114599566"/>
<organism evidence="10 11">
    <name type="scientific">Podarcis muralis</name>
    <name type="common">Wall lizard</name>
    <name type="synonym">Lacerta muralis</name>
    <dbReference type="NCBI Taxonomy" id="64176"/>
    <lineage>
        <taxon>Eukaryota</taxon>
        <taxon>Metazoa</taxon>
        <taxon>Chordata</taxon>
        <taxon>Craniata</taxon>
        <taxon>Vertebrata</taxon>
        <taxon>Euteleostomi</taxon>
        <taxon>Lepidosauria</taxon>
        <taxon>Squamata</taxon>
        <taxon>Bifurcata</taxon>
        <taxon>Unidentata</taxon>
        <taxon>Episquamata</taxon>
        <taxon>Laterata</taxon>
        <taxon>Lacertibaenia</taxon>
        <taxon>Lacertidae</taxon>
        <taxon>Podarcis</taxon>
    </lineage>
</organism>
<keyword evidence="7" id="KW-0325">Glycoprotein</keyword>
<protein>
    <submittedName>
        <fullName evidence="10">Neuritin-like</fullName>
    </submittedName>
</protein>
<keyword evidence="8" id="KW-0449">Lipoprotein</keyword>
<feature type="signal peptide" evidence="9">
    <location>
        <begin position="1"/>
        <end position="25"/>
    </location>
</feature>
<reference evidence="10" key="2">
    <citation type="submission" date="2025-08" db="UniProtKB">
        <authorList>
            <consortium name="Ensembl"/>
        </authorList>
    </citation>
    <scope>IDENTIFICATION</scope>
</reference>
<dbReference type="GeneTree" id="ENSGT00530000063853"/>
<keyword evidence="5 9" id="KW-0732">Signal</keyword>
<evidence type="ECO:0000256" key="5">
    <source>
        <dbReference type="ARBA" id="ARBA00022729"/>
    </source>
</evidence>
<keyword evidence="11" id="KW-1185">Reference proteome</keyword>
<dbReference type="InterPro" id="IPR026144">
    <property type="entry name" value="Neuritin_fam"/>
</dbReference>
<dbReference type="Proteomes" id="UP000472272">
    <property type="component" value="Chromosome 6"/>
</dbReference>
<gene>
    <name evidence="10" type="primary">LOC114599566</name>
</gene>
<dbReference type="GO" id="GO:0005886">
    <property type="term" value="C:plasma membrane"/>
    <property type="evidence" value="ECO:0007669"/>
    <property type="project" value="UniProtKB-SubCell"/>
</dbReference>
<evidence type="ECO:0000313" key="11">
    <source>
        <dbReference type="Proteomes" id="UP000472272"/>
    </source>
</evidence>
<dbReference type="PANTHER" id="PTHR15902:SF5">
    <property type="entry name" value="NEURITIN"/>
    <property type="match status" value="1"/>
</dbReference>
<name>A0A670IM73_PODMU</name>
<dbReference type="GO" id="GO:0098552">
    <property type="term" value="C:side of membrane"/>
    <property type="evidence" value="ECO:0007669"/>
    <property type="project" value="UniProtKB-KW"/>
</dbReference>
<accession>A0A670IM73</accession>
<evidence type="ECO:0000256" key="6">
    <source>
        <dbReference type="ARBA" id="ARBA00023136"/>
    </source>
</evidence>
<evidence type="ECO:0000313" key="10">
    <source>
        <dbReference type="Ensembl" id="ENSPMRP00000012674.1"/>
    </source>
</evidence>
<evidence type="ECO:0000256" key="7">
    <source>
        <dbReference type="ARBA" id="ARBA00023180"/>
    </source>
</evidence>
<dbReference type="Pfam" id="PF15056">
    <property type="entry name" value="NRN1"/>
    <property type="match status" value="1"/>
</dbReference>
<evidence type="ECO:0000256" key="2">
    <source>
        <dbReference type="ARBA" id="ARBA00008377"/>
    </source>
</evidence>
<comment type="subcellular location">
    <subcellularLocation>
        <location evidence="1">Cell membrane</location>
        <topology evidence="1">Lipid-anchor</topology>
        <topology evidence="1">GPI-anchor</topology>
    </subcellularLocation>
</comment>
<reference evidence="10" key="3">
    <citation type="submission" date="2025-09" db="UniProtKB">
        <authorList>
            <consortium name="Ensembl"/>
        </authorList>
    </citation>
    <scope>IDENTIFICATION</scope>
</reference>
<keyword evidence="3" id="KW-1003">Cell membrane</keyword>
<dbReference type="GO" id="GO:1990138">
    <property type="term" value="P:neuron projection extension"/>
    <property type="evidence" value="ECO:0007669"/>
    <property type="project" value="TreeGrafter"/>
</dbReference>
<proteinExistence type="inferred from homology"/>
<keyword evidence="4" id="KW-0336">GPI-anchor</keyword>